<evidence type="ECO:0000313" key="1">
    <source>
        <dbReference type="EMBL" id="MFC2927155.1"/>
    </source>
</evidence>
<evidence type="ECO:0000313" key="2">
    <source>
        <dbReference type="Proteomes" id="UP001595379"/>
    </source>
</evidence>
<organism evidence="1 2">
    <name type="scientific">Hyphobacterium vulgare</name>
    <dbReference type="NCBI Taxonomy" id="1736751"/>
    <lineage>
        <taxon>Bacteria</taxon>
        <taxon>Pseudomonadati</taxon>
        <taxon>Pseudomonadota</taxon>
        <taxon>Alphaproteobacteria</taxon>
        <taxon>Maricaulales</taxon>
        <taxon>Maricaulaceae</taxon>
        <taxon>Hyphobacterium</taxon>
    </lineage>
</organism>
<dbReference type="Gene3D" id="3.10.450.50">
    <property type="match status" value="1"/>
</dbReference>
<protein>
    <submittedName>
        <fullName evidence="1">YybH family protein</fullName>
    </submittedName>
</protein>
<comment type="caution">
    <text evidence="1">The sequence shown here is derived from an EMBL/GenBank/DDBJ whole genome shotgun (WGS) entry which is preliminary data.</text>
</comment>
<reference evidence="2" key="1">
    <citation type="journal article" date="2019" name="Int. J. Syst. Evol. Microbiol.">
        <title>The Global Catalogue of Microorganisms (GCM) 10K type strain sequencing project: providing services to taxonomists for standard genome sequencing and annotation.</title>
        <authorList>
            <consortium name="The Broad Institute Genomics Platform"/>
            <consortium name="The Broad Institute Genome Sequencing Center for Infectious Disease"/>
            <person name="Wu L."/>
            <person name="Ma J."/>
        </authorList>
    </citation>
    <scope>NUCLEOTIDE SEQUENCE [LARGE SCALE GENOMIC DNA]</scope>
    <source>
        <strain evidence="2">KCTC 52487</strain>
    </source>
</reference>
<name>A0ABV7A043_9PROT</name>
<dbReference type="SUPFAM" id="SSF54427">
    <property type="entry name" value="NTF2-like"/>
    <property type="match status" value="1"/>
</dbReference>
<dbReference type="EMBL" id="JBHRSV010000028">
    <property type="protein sequence ID" value="MFC2927155.1"/>
    <property type="molecule type" value="Genomic_DNA"/>
</dbReference>
<sequence length="152" mass="17541">MTDQPSDEEQIHELILEAYRMVSGPAGPRDWSRQDAVFHEDSRQIRTGVNPDGSMWMRVMGREAYRADTEPFFAANDFYEVELASEIRVFGNIAHAWSQYEARTSLGDVVPERRGINSIQFLKGPDGRWQIIHMIWDNERIGLNLPGSVQRF</sequence>
<dbReference type="Proteomes" id="UP001595379">
    <property type="component" value="Unassembled WGS sequence"/>
</dbReference>
<accession>A0ABV7A043</accession>
<proteinExistence type="predicted"/>
<dbReference type="RefSeq" id="WP_343163140.1">
    <property type="nucleotide sequence ID" value="NZ_JBHRSV010000028.1"/>
</dbReference>
<dbReference type="InterPro" id="IPR032710">
    <property type="entry name" value="NTF2-like_dom_sf"/>
</dbReference>
<keyword evidence="2" id="KW-1185">Reference proteome</keyword>
<gene>
    <name evidence="1" type="ORF">ACFOOR_13645</name>
</gene>